<keyword evidence="1" id="KW-0812">Transmembrane</keyword>
<dbReference type="AlphaFoldDB" id="A0A1M7DH21"/>
<name>A0A1M7DH21_9RHOB</name>
<dbReference type="STRING" id="1054996.SAMN05444414_14112"/>
<keyword evidence="1" id="KW-0472">Membrane</keyword>
<reference evidence="3" key="1">
    <citation type="submission" date="2016-11" db="EMBL/GenBank/DDBJ databases">
        <authorList>
            <person name="Varghese N."/>
            <person name="Submissions S."/>
        </authorList>
    </citation>
    <scope>NUCLEOTIDE SEQUENCE [LARGE SCALE GENOMIC DNA]</scope>
    <source>
        <strain evidence="3">DSM 29327</strain>
    </source>
</reference>
<evidence type="ECO:0000256" key="1">
    <source>
        <dbReference type="SAM" id="Phobius"/>
    </source>
</evidence>
<evidence type="ECO:0000313" key="2">
    <source>
        <dbReference type="EMBL" id="SHL78821.1"/>
    </source>
</evidence>
<proteinExistence type="predicted"/>
<dbReference type="EMBL" id="FRBN01000041">
    <property type="protein sequence ID" value="SHL78821.1"/>
    <property type="molecule type" value="Genomic_DNA"/>
</dbReference>
<feature type="transmembrane region" description="Helical" evidence="1">
    <location>
        <begin position="50"/>
        <end position="67"/>
    </location>
</feature>
<organism evidence="2 3">
    <name type="scientific">Roseovarius marisflavi</name>
    <dbReference type="NCBI Taxonomy" id="1054996"/>
    <lineage>
        <taxon>Bacteria</taxon>
        <taxon>Pseudomonadati</taxon>
        <taxon>Pseudomonadota</taxon>
        <taxon>Alphaproteobacteria</taxon>
        <taxon>Rhodobacterales</taxon>
        <taxon>Roseobacteraceae</taxon>
        <taxon>Roseovarius</taxon>
    </lineage>
</organism>
<dbReference type="Pfam" id="PF14248">
    <property type="entry name" value="DUF4345"/>
    <property type="match status" value="1"/>
</dbReference>
<gene>
    <name evidence="2" type="ORF">SAMN05444414_14112</name>
</gene>
<evidence type="ECO:0008006" key="4">
    <source>
        <dbReference type="Google" id="ProtNLM"/>
    </source>
</evidence>
<accession>A0A1M7DH21</accession>
<protein>
    <recommendedName>
        <fullName evidence="4">DUF4345 domain-containing protein</fullName>
    </recommendedName>
</protein>
<dbReference type="RefSeq" id="WP_073200801.1">
    <property type="nucleotide sequence ID" value="NZ_FRBN01000041.1"/>
</dbReference>
<keyword evidence="1" id="KW-1133">Transmembrane helix</keyword>
<sequence>MTHFQKAILALAGATAVGIGTAILISPAAFYSSYGITLGSDPSLLSEIRAPGGALLVMGLFMLAGLVRPGFANVSRWIAAAVFLSYGLARLLSFALDGTPDEGLVIAAVFEIAIGLLCMTPRRARREASDPPFPITVPQNRYPT</sequence>
<feature type="transmembrane region" description="Helical" evidence="1">
    <location>
        <begin position="7"/>
        <end position="30"/>
    </location>
</feature>
<dbReference type="InterPro" id="IPR025597">
    <property type="entry name" value="DUF4345"/>
</dbReference>
<keyword evidence="3" id="KW-1185">Reference proteome</keyword>
<evidence type="ECO:0000313" key="3">
    <source>
        <dbReference type="Proteomes" id="UP000184191"/>
    </source>
</evidence>
<feature type="transmembrane region" description="Helical" evidence="1">
    <location>
        <begin position="102"/>
        <end position="119"/>
    </location>
</feature>
<dbReference type="Proteomes" id="UP000184191">
    <property type="component" value="Unassembled WGS sequence"/>
</dbReference>
<feature type="transmembrane region" description="Helical" evidence="1">
    <location>
        <begin position="74"/>
        <end position="96"/>
    </location>
</feature>